<feature type="coiled-coil region" evidence="1">
    <location>
        <begin position="1516"/>
        <end position="1558"/>
    </location>
</feature>
<dbReference type="RefSeq" id="WP_193917449.1">
    <property type="nucleotide sequence ID" value="NZ_JADEXS020000001.1"/>
</dbReference>
<evidence type="ECO:0000259" key="2">
    <source>
        <dbReference type="PROSITE" id="PS50011"/>
    </source>
</evidence>
<dbReference type="InterPro" id="IPR011009">
    <property type="entry name" value="Kinase-like_dom_sf"/>
</dbReference>
<dbReference type="PANTHER" id="PTHR43642">
    <property type="entry name" value="HYBRID SIGNAL TRANSDUCTION HISTIDINE KINASE G"/>
    <property type="match status" value="1"/>
</dbReference>
<dbReference type="CDD" id="cd14014">
    <property type="entry name" value="STKc_PknB_like"/>
    <property type="match status" value="1"/>
</dbReference>
<gene>
    <name evidence="3" type="ORF">IQ276_14810</name>
</gene>
<dbReference type="SMART" id="SM00065">
    <property type="entry name" value="GAF"/>
    <property type="match status" value="1"/>
</dbReference>
<dbReference type="InterPro" id="IPR003018">
    <property type="entry name" value="GAF"/>
</dbReference>
<evidence type="ECO:0000313" key="3">
    <source>
        <dbReference type="EMBL" id="MBE9023655.1"/>
    </source>
</evidence>
<dbReference type="Pfam" id="PF01590">
    <property type="entry name" value="GAF"/>
    <property type="match status" value="1"/>
</dbReference>
<evidence type="ECO:0000313" key="4">
    <source>
        <dbReference type="Proteomes" id="UP000622533"/>
    </source>
</evidence>
<keyword evidence="1" id="KW-0175">Coiled coil</keyword>
<dbReference type="Gene3D" id="1.10.510.10">
    <property type="entry name" value="Transferase(Phosphotransferase) domain 1"/>
    <property type="match status" value="1"/>
</dbReference>
<dbReference type="PROSITE" id="PS50011">
    <property type="entry name" value="PROTEIN_KINASE_DOM"/>
    <property type="match status" value="1"/>
</dbReference>
<feature type="domain" description="Protein kinase" evidence="2">
    <location>
        <begin position="7"/>
        <end position="270"/>
    </location>
</feature>
<dbReference type="Gene3D" id="3.30.450.40">
    <property type="match status" value="1"/>
</dbReference>
<dbReference type="Pfam" id="PF14516">
    <property type="entry name" value="AAA_35"/>
    <property type="match status" value="1"/>
</dbReference>
<dbReference type="Pfam" id="PF00069">
    <property type="entry name" value="Pkinase"/>
    <property type="match status" value="1"/>
</dbReference>
<dbReference type="PANTHER" id="PTHR43642:SF1">
    <property type="entry name" value="HYBRID SIGNAL TRANSDUCTION HISTIDINE KINASE G"/>
    <property type="match status" value="1"/>
</dbReference>
<dbReference type="Proteomes" id="UP000622533">
    <property type="component" value="Unassembled WGS sequence"/>
</dbReference>
<dbReference type="InterPro" id="IPR053159">
    <property type="entry name" value="Hybrid_Histidine_Kinase"/>
</dbReference>
<dbReference type="Gene3D" id="3.30.200.20">
    <property type="entry name" value="Phosphorylase Kinase, domain 1"/>
    <property type="match status" value="1"/>
</dbReference>
<evidence type="ECO:0000256" key="1">
    <source>
        <dbReference type="SAM" id="Coils"/>
    </source>
</evidence>
<dbReference type="InterPro" id="IPR027417">
    <property type="entry name" value="P-loop_NTPase"/>
</dbReference>
<dbReference type="InterPro" id="IPR029016">
    <property type="entry name" value="GAF-like_dom_sf"/>
</dbReference>
<organism evidence="3 4">
    <name type="scientific">Desmonostoc muscorum LEGE 12446</name>
    <dbReference type="NCBI Taxonomy" id="1828758"/>
    <lineage>
        <taxon>Bacteria</taxon>
        <taxon>Bacillati</taxon>
        <taxon>Cyanobacteriota</taxon>
        <taxon>Cyanophyceae</taxon>
        <taxon>Nostocales</taxon>
        <taxon>Nostocaceae</taxon>
        <taxon>Desmonostoc</taxon>
    </lineage>
</organism>
<name>A0A8J7DDQ4_DESMC</name>
<dbReference type="SUPFAM" id="SSF56112">
    <property type="entry name" value="Protein kinase-like (PK-like)"/>
    <property type="match status" value="1"/>
</dbReference>
<protein>
    <submittedName>
        <fullName evidence="3">AAA family ATPase</fullName>
    </submittedName>
</protein>
<sequence length="1938" mass="223170">MNTIKNYQIIQQIYESDNSLVYRAILKPDNQPIILKILKENYPNPSELNRYKQEYEITCSMNADGIIKAYSLERYQNSLVMFLEDFGGSSLKILISERQFVLEEFLTIALKITESLATIHNANIIHKDINPSNIVYNPETGQVKIIDFGISTRLPQENQTIRNPNQLEGTLAYIAPEQTGRMNRGIDYRSDFYSLGVTFYQLLTNQLPFETTDPMELVHCHIAQQPDAPHQRILSIPLMVSNIVMKLLAKIQEERYQSARGLKADLENCLYQLQTLGKIKHFSLGRQDISEKFQISQKLYGREQEISQLLTTFERVSQGSTEIVLVSGYSGIGKSALVNEIHKPITHRRGYFIHGKFDQLQRDIPYAAITQAFSDLIRQLLSESEITLQTWKDKILEALANNGQIIIDVIHDLEKIIGKQPSIEQLGASEAQNRFNFFFEIFIRIFCKKEHPLVIFLDDLQWADLASLNLIELLIANADTQYLLIIGTYRDNEVSPTHPLMYTLEQIKKTEAKVNPIMLQSLRSNHVNQLVADTLNCSIKNAKPLAKLLIQKSGGNCFFLTQLLKTLYKEKLLFFNAPQFPLTKGETKAMFWQWDIQEIQRVGITDNVVELMIRKIEKLDEATQNVLKLAACIGNKFNLEILSLVNRKSQTVTSQELEPALKEGLIIPLSNDYQLPLLWSQEEMSSDSSEISSAFIPKYPKSIPYKFLHDRVQQAAYILIQEEDKKAVHLQIGRLLLKNSQEDELEENIFNIVNQLNEGAELITEQLERDELAKLNLQAAKKSKASTAYEPALKYLETGLRFLPSNSWHYEYKLTWELHIETLEILYLNTKFDRFEELSENVLEQAKGILDKAKVNQIKILYYSTIFQTDKAIDIALKALLELGINIAPNSGSIENKIEQQQEVIKIFLQKKNLEDLAKLPVMIEESKIAATLILQQIISATHTTNFALFIEVILTQLNFCIKYGNPPHAAYIYSTYGMLLCSLKKDINNGYKFGKLALNILKKFNTPKLEAFVIQMHYGQIWHWKEPLTSIIAHKKLIHGFKTGIDTGENEFASYAAINYSLIKFLCGHSLEDVHRDYQKYSKSIKTLKQQFGIYSIEIFHRLAIKLLEINNTNNLFIGNSQKEEEEYIKTWIQNNSEWLIFFVYFAKTVYSYFFKDYNDAFVNGINAEKFVKASSSYLTAPQHNFYSSLSYLAYYDKCDVTQQKELIYQVDKNQENLKIWANYCPANFQHKYALVEAEKARSLKQNWQAEELYEQAIQGAKKYQFIHEEAIAYERAAEFYLSISREEIGQFYLKNAHHCYAQWGATAKVKNLEAEYPQLLVNVNSQTGNKKNSITISTTNNDSEKLDLRTVVKASQTIAGEITLDKLLKKLMKICIENAGAQRGFLILEKEGILVIEAEGSIDNDNINILESITINSVDTVHNLPLLSTAIVNYVAHSQENVVLNDAEHEGQFIGDYYVTVVQPKSILCIPLLHQGKLSGILYLENNLITHAFTQERIEILKILSAQAAISIENSRLYEQLEDYNRTLEQKVKERNQELLQTLEELKITQEKLRFENDLLKSSEQLSTYDYQIGGSLPMDAPTYVVRSADRHLYQALRHSEFCYILNARQMGKSSLMVRMMHYLQQEGFSCTAIDLTRIGSDNITPGQWYLGLAVELWQNFDLLDKVNLPVWWNEYKDLSPTQKLSQFIENILLKQVQREKIYIFIDEIDSVLGLNFSVDDFFALIRFCYNQRSINLEYRRLTFAFFGVATPSDLISDHKRTPFNIGQSIQLEGFKEDEVYPLGEGLKEKVSDAIAIRKVIREILHWTNGQPFLTQKLCKLIRNSSSVIPANIEAEWIKNLVATNLIANWESQDEPEHLRTIRDRILNSDLQVNKLLELYQQILHQGETLSVDSPEEKELLLSGLIIKQQGSLKVHNRIYQLIFDQSWIARHIQEC</sequence>
<dbReference type="Gene3D" id="3.40.50.300">
    <property type="entry name" value="P-loop containing nucleotide triphosphate hydrolases"/>
    <property type="match status" value="2"/>
</dbReference>
<keyword evidence="4" id="KW-1185">Reference proteome</keyword>
<dbReference type="EMBL" id="JADEXS010000180">
    <property type="protein sequence ID" value="MBE9023655.1"/>
    <property type="molecule type" value="Genomic_DNA"/>
</dbReference>
<accession>A0A8J7DDQ4</accession>
<dbReference type="GO" id="GO:0004672">
    <property type="term" value="F:protein kinase activity"/>
    <property type="evidence" value="ECO:0007669"/>
    <property type="project" value="InterPro"/>
</dbReference>
<dbReference type="InterPro" id="IPR041664">
    <property type="entry name" value="AAA_16"/>
</dbReference>
<proteinExistence type="predicted"/>
<dbReference type="SUPFAM" id="SSF52540">
    <property type="entry name" value="P-loop containing nucleoside triphosphate hydrolases"/>
    <property type="match status" value="2"/>
</dbReference>
<dbReference type="GO" id="GO:0005524">
    <property type="term" value="F:ATP binding"/>
    <property type="evidence" value="ECO:0007669"/>
    <property type="project" value="InterPro"/>
</dbReference>
<dbReference type="SUPFAM" id="SSF55781">
    <property type="entry name" value="GAF domain-like"/>
    <property type="match status" value="1"/>
</dbReference>
<reference evidence="3" key="1">
    <citation type="submission" date="2020-10" db="EMBL/GenBank/DDBJ databases">
        <authorList>
            <person name="Castelo-Branco R."/>
            <person name="Eusebio N."/>
            <person name="Adriana R."/>
            <person name="Vieira A."/>
            <person name="Brugerolle De Fraissinette N."/>
            <person name="Rezende De Castro R."/>
            <person name="Schneider M.P."/>
            <person name="Vasconcelos V."/>
            <person name="Leao P.N."/>
        </authorList>
    </citation>
    <scope>NUCLEOTIDE SEQUENCE</scope>
    <source>
        <strain evidence="3">LEGE 12446</strain>
    </source>
</reference>
<comment type="caution">
    <text evidence="3">The sequence shown here is derived from an EMBL/GenBank/DDBJ whole genome shotgun (WGS) entry which is preliminary data.</text>
</comment>
<dbReference type="InterPro" id="IPR000719">
    <property type="entry name" value="Prot_kinase_dom"/>
</dbReference>
<dbReference type="Pfam" id="PF13191">
    <property type="entry name" value="AAA_16"/>
    <property type="match status" value="1"/>
</dbReference>